<dbReference type="PANTHER" id="PTHR34414">
    <property type="entry name" value="HET DOMAIN-CONTAINING PROTEIN-RELATED"/>
    <property type="match status" value="1"/>
</dbReference>
<dbReference type="Proteomes" id="UP000799778">
    <property type="component" value="Unassembled WGS sequence"/>
</dbReference>
<dbReference type="Pfam" id="PF20246">
    <property type="entry name" value="DUF6601"/>
    <property type="match status" value="1"/>
</dbReference>
<reference evidence="3" key="1">
    <citation type="journal article" date="2020" name="Stud. Mycol.">
        <title>101 Dothideomycetes genomes: a test case for predicting lifestyles and emergence of pathogens.</title>
        <authorList>
            <person name="Haridas S."/>
            <person name="Albert R."/>
            <person name="Binder M."/>
            <person name="Bloem J."/>
            <person name="Labutti K."/>
            <person name="Salamov A."/>
            <person name="Andreopoulos B."/>
            <person name="Baker S."/>
            <person name="Barry K."/>
            <person name="Bills G."/>
            <person name="Bluhm B."/>
            <person name="Cannon C."/>
            <person name="Castanera R."/>
            <person name="Culley D."/>
            <person name="Daum C."/>
            <person name="Ezra D."/>
            <person name="Gonzalez J."/>
            <person name="Henrissat B."/>
            <person name="Kuo A."/>
            <person name="Liang C."/>
            <person name="Lipzen A."/>
            <person name="Lutzoni F."/>
            <person name="Magnuson J."/>
            <person name="Mondo S."/>
            <person name="Nolan M."/>
            <person name="Ohm R."/>
            <person name="Pangilinan J."/>
            <person name="Park H.-J."/>
            <person name="Ramirez L."/>
            <person name="Alfaro M."/>
            <person name="Sun H."/>
            <person name="Tritt A."/>
            <person name="Yoshinaga Y."/>
            <person name="Zwiers L.-H."/>
            <person name="Turgeon B."/>
            <person name="Goodwin S."/>
            <person name="Spatafora J."/>
            <person name="Crous P."/>
            <person name="Grigoriev I."/>
        </authorList>
    </citation>
    <scope>NUCLEOTIDE SEQUENCE</scope>
    <source>
        <strain evidence="3">CBS 175.79</strain>
    </source>
</reference>
<keyword evidence="2" id="KW-0472">Membrane</keyword>
<dbReference type="PANTHER" id="PTHR34414:SF1">
    <property type="entry name" value="SUBTILISIN-LIKE SERINE PROTEASE"/>
    <property type="match status" value="1"/>
</dbReference>
<dbReference type="OrthoDB" id="5086500at2759"/>
<sequence length="347" mass="40302">MADEITVTKNRGRDPPLPDHCTPPWPAGNDSQSSLDNSNDASGDVHPASLQSLPTLFGDGSRVYPANDDIKGFLKSDLDLHRLEQIYGQLWMAGRPLRGRALHRYKMLGFDVYRTQQMDLHLLKYQNRIMMKPLPEWIFDSGFWEKYICDDIELHKSASGFLLSYVWLITTPLDLKFAHEYSLVPLSITWPWWKNFVKVFYEKIDCNALDQVNKRYHFGELRLGRVNSIYRTRFMFTHFVRGYLYGYNRYGVFFQRYSWLLTVFLFVSIALSAMQVGVSVYPLSESGAFMQASYGFVVLSLVAVAVVLLLGLVLYCFIFFFNMVAAINHAKRNISMRNKWAEERKEK</sequence>
<protein>
    <submittedName>
        <fullName evidence="3">Uncharacterized protein</fullName>
    </submittedName>
</protein>
<feature type="region of interest" description="Disordered" evidence="1">
    <location>
        <begin position="1"/>
        <end position="46"/>
    </location>
</feature>
<dbReference type="AlphaFoldDB" id="A0A6A5XT28"/>
<evidence type="ECO:0000256" key="1">
    <source>
        <dbReference type="SAM" id="MobiDB-lite"/>
    </source>
</evidence>
<dbReference type="GeneID" id="54287344"/>
<dbReference type="InterPro" id="IPR046536">
    <property type="entry name" value="DUF6601"/>
</dbReference>
<feature type="transmembrane region" description="Helical" evidence="2">
    <location>
        <begin position="294"/>
        <end position="327"/>
    </location>
</feature>
<gene>
    <name evidence="3" type="ORF">BU24DRAFT_432974</name>
</gene>
<organism evidence="3 4">
    <name type="scientific">Aaosphaeria arxii CBS 175.79</name>
    <dbReference type="NCBI Taxonomy" id="1450172"/>
    <lineage>
        <taxon>Eukaryota</taxon>
        <taxon>Fungi</taxon>
        <taxon>Dikarya</taxon>
        <taxon>Ascomycota</taxon>
        <taxon>Pezizomycotina</taxon>
        <taxon>Dothideomycetes</taxon>
        <taxon>Pleosporomycetidae</taxon>
        <taxon>Pleosporales</taxon>
        <taxon>Pleosporales incertae sedis</taxon>
        <taxon>Aaosphaeria</taxon>
    </lineage>
</organism>
<keyword evidence="4" id="KW-1185">Reference proteome</keyword>
<evidence type="ECO:0000313" key="3">
    <source>
        <dbReference type="EMBL" id="KAF2015404.1"/>
    </source>
</evidence>
<accession>A0A6A5XT28</accession>
<dbReference type="EMBL" id="ML978069">
    <property type="protein sequence ID" value="KAF2015404.1"/>
    <property type="molecule type" value="Genomic_DNA"/>
</dbReference>
<keyword evidence="2" id="KW-0812">Transmembrane</keyword>
<name>A0A6A5XT28_9PLEO</name>
<feature type="compositionally biased region" description="Low complexity" evidence="1">
    <location>
        <begin position="29"/>
        <end position="42"/>
    </location>
</feature>
<proteinExistence type="predicted"/>
<dbReference type="RefSeq" id="XP_033383743.1">
    <property type="nucleotide sequence ID" value="XM_033529947.1"/>
</dbReference>
<feature type="transmembrane region" description="Helical" evidence="2">
    <location>
        <begin position="259"/>
        <end position="282"/>
    </location>
</feature>
<keyword evidence="2" id="KW-1133">Transmembrane helix</keyword>
<evidence type="ECO:0000256" key="2">
    <source>
        <dbReference type="SAM" id="Phobius"/>
    </source>
</evidence>
<evidence type="ECO:0000313" key="4">
    <source>
        <dbReference type="Proteomes" id="UP000799778"/>
    </source>
</evidence>